<evidence type="ECO:0000313" key="3">
    <source>
        <dbReference type="Proteomes" id="UP000250123"/>
    </source>
</evidence>
<organism evidence="2 3">
    <name type="scientific">Shewanella benthica</name>
    <dbReference type="NCBI Taxonomy" id="43661"/>
    <lineage>
        <taxon>Bacteria</taxon>
        <taxon>Pseudomonadati</taxon>
        <taxon>Pseudomonadota</taxon>
        <taxon>Gammaproteobacteria</taxon>
        <taxon>Alteromonadales</taxon>
        <taxon>Shewanellaceae</taxon>
        <taxon>Shewanella</taxon>
    </lineage>
</organism>
<dbReference type="KEGG" id="sbk:SHEWBE_2230"/>
<keyword evidence="1" id="KW-0732">Signal</keyword>
<dbReference type="RefSeq" id="WP_112352461.1">
    <property type="nucleotide sequence ID" value="NZ_LS483452.1"/>
</dbReference>
<evidence type="ECO:0000256" key="1">
    <source>
        <dbReference type="SAM" id="SignalP"/>
    </source>
</evidence>
<proteinExistence type="predicted"/>
<gene>
    <name evidence="2" type="ORF">SHEWBE_2230</name>
</gene>
<feature type="chain" id="PRO_5016335577" description="Lipoprotein" evidence="1">
    <location>
        <begin position="20"/>
        <end position="352"/>
    </location>
</feature>
<evidence type="ECO:0000313" key="2">
    <source>
        <dbReference type="EMBL" id="SQH76196.1"/>
    </source>
</evidence>
<name>A0A330M0V5_9GAMM</name>
<dbReference type="OrthoDB" id="6402921at2"/>
<reference evidence="3" key="1">
    <citation type="submission" date="2018-06" db="EMBL/GenBank/DDBJ databases">
        <authorList>
            <person name="Cea G.-C."/>
            <person name="William W."/>
        </authorList>
    </citation>
    <scope>NUCLEOTIDE SEQUENCE [LARGE SCALE GENOMIC DNA]</scope>
    <source>
        <strain evidence="3">DB21MT-2</strain>
    </source>
</reference>
<feature type="signal peptide" evidence="1">
    <location>
        <begin position="1"/>
        <end position="19"/>
    </location>
</feature>
<accession>A0A330M0V5</accession>
<dbReference type="AlphaFoldDB" id="A0A330M0V5"/>
<protein>
    <recommendedName>
        <fullName evidence="4">Lipoprotein</fullName>
    </recommendedName>
</protein>
<evidence type="ECO:0008006" key="4">
    <source>
        <dbReference type="Google" id="ProtNLM"/>
    </source>
</evidence>
<dbReference type="Proteomes" id="UP000250123">
    <property type="component" value="Chromosome SHEWBE"/>
</dbReference>
<dbReference type="EMBL" id="LS483452">
    <property type="protein sequence ID" value="SQH76196.1"/>
    <property type="molecule type" value="Genomic_DNA"/>
</dbReference>
<sequence length="352" mass="38492">MFKTFLLLIVISIPLSTYAEEAFFCKECTSSENAKSIAKLKYAPKLQCNSSDPFAPPTPDDAICGSVARNIILVNPETKNIYSYRVGHSNQAPRYPVMAWDRTLSNQDISGYSMVAEYLATYKNGIQIATSNAYISKSNTSYIASRSGTTTCPTDTALSTLVNPNEMSNLEDLMTLTIMVGMENSPGYGVMDKLESSSISNTGAGITISRINYNVAWSDTTKKPIITWPFANSEESSSIKDYLLFDIENLGRDHNNVPILKFSLSDESRVAGVKLSHLRGKYGPLKITNPCVLDRLEELNDTGQFRNAGGVEVQFNGSTIPASGSIETCTWYFYQSGRLLYIFTSAGGGGCS</sequence>